<dbReference type="SUPFAM" id="SSF51735">
    <property type="entry name" value="NAD(P)-binding Rossmann-fold domains"/>
    <property type="match status" value="1"/>
</dbReference>
<keyword evidence="10" id="KW-1185">Reference proteome</keyword>
<sequence>MSTIREEALQMHRDNKGKLESKSKVLVRNAKDLSLAYSPGVAEPCKEIYNNKESVFEYTMKGNMVGVVSNGTAVLGLGNIGPEASLPVMEGKAVLFKSFAGVDAFPICLKTEDIDQIVETVKLMEPVFGGINLEDIAAPSCFIIEERLKKETNIPVFHDDQHGTAIVTLAGLVNALKLVNKKMSEIKVVVNGAGAAGVAIIKLLNRFGVKDIVMCDSRGAVYEGREYGMNDVKAAVAKFTNRNNITGTLEDAVKGMDVFIGVSVEGALTQEMIKTMNDDPIIFAMANPVPEIMPEDAKAAGAKVIGTGRSDFPNQVNNVLAFPGIFRGALDVQATHINEEMKKAAVYAIANLISEKDLNDDYVIPAPFDPRVAPSVAAEVAKAAMETGVARKKANPEEIAEKTRKLASIG</sequence>
<dbReference type="EMBL" id="JAFBER010000004">
    <property type="protein sequence ID" value="MBM7644800.1"/>
    <property type="molecule type" value="Genomic_DNA"/>
</dbReference>
<name>A0ABS2PYL8_9BACL</name>
<dbReference type="PIRSF" id="PIRSF000106">
    <property type="entry name" value="ME"/>
    <property type="match status" value="1"/>
</dbReference>
<dbReference type="InterPro" id="IPR046346">
    <property type="entry name" value="Aminoacid_DH-like_N_sf"/>
</dbReference>
<dbReference type="CDD" id="cd05311">
    <property type="entry name" value="NAD_bind_2_malic_enz"/>
    <property type="match status" value="1"/>
</dbReference>
<feature type="domain" description="Malic enzyme NAD-binding" evidence="7">
    <location>
        <begin position="161"/>
        <end position="385"/>
    </location>
</feature>
<dbReference type="GO" id="GO:0016491">
    <property type="term" value="F:oxidoreductase activity"/>
    <property type="evidence" value="ECO:0007669"/>
    <property type="project" value="UniProtKB-KW"/>
</dbReference>
<evidence type="ECO:0000256" key="4">
    <source>
        <dbReference type="ARBA" id="ARBA00022723"/>
    </source>
</evidence>
<feature type="domain" description="Malic enzyme N-terminal" evidence="8">
    <location>
        <begin position="16"/>
        <end position="149"/>
    </location>
</feature>
<evidence type="ECO:0000256" key="2">
    <source>
        <dbReference type="ARBA" id="ARBA00001946"/>
    </source>
</evidence>
<dbReference type="InterPro" id="IPR012301">
    <property type="entry name" value="Malic_N_dom"/>
</dbReference>
<organism evidence="9 10">
    <name type="scientific">Scopulibacillus daqui</name>
    <dbReference type="NCBI Taxonomy" id="1469162"/>
    <lineage>
        <taxon>Bacteria</taxon>
        <taxon>Bacillati</taxon>
        <taxon>Bacillota</taxon>
        <taxon>Bacilli</taxon>
        <taxon>Bacillales</taxon>
        <taxon>Sporolactobacillaceae</taxon>
        <taxon>Scopulibacillus</taxon>
    </lineage>
</organism>
<dbReference type="PRINTS" id="PR00072">
    <property type="entry name" value="MALOXRDTASE"/>
</dbReference>
<comment type="cofactor">
    <cofactor evidence="2">
        <name>Mg(2+)</name>
        <dbReference type="ChEBI" id="CHEBI:18420"/>
    </cofactor>
</comment>
<evidence type="ECO:0000256" key="5">
    <source>
        <dbReference type="ARBA" id="ARBA00023002"/>
    </source>
</evidence>
<dbReference type="InterPro" id="IPR012302">
    <property type="entry name" value="Malic_NAD-bd"/>
</dbReference>
<dbReference type="Pfam" id="PF03949">
    <property type="entry name" value="Malic_M"/>
    <property type="match status" value="1"/>
</dbReference>
<proteinExistence type="inferred from homology"/>
<gene>
    <name evidence="9" type="ORF">JOD45_001007</name>
</gene>
<evidence type="ECO:0000259" key="8">
    <source>
        <dbReference type="SMART" id="SM01274"/>
    </source>
</evidence>
<reference evidence="9 10" key="1">
    <citation type="submission" date="2021-01" db="EMBL/GenBank/DDBJ databases">
        <title>Genomic Encyclopedia of Type Strains, Phase IV (KMG-IV): sequencing the most valuable type-strain genomes for metagenomic binning, comparative biology and taxonomic classification.</title>
        <authorList>
            <person name="Goeker M."/>
        </authorList>
    </citation>
    <scope>NUCLEOTIDE SEQUENCE [LARGE SCALE GENOMIC DNA]</scope>
    <source>
        <strain evidence="9 10">DSM 28236</strain>
    </source>
</reference>
<dbReference type="PROSITE" id="PS00331">
    <property type="entry name" value="MALIC_ENZYMES"/>
    <property type="match status" value="1"/>
</dbReference>
<comment type="caution">
    <text evidence="9">The sequence shown here is derived from an EMBL/GenBank/DDBJ whole genome shotgun (WGS) entry which is preliminary data.</text>
</comment>
<dbReference type="InterPro" id="IPR036291">
    <property type="entry name" value="NAD(P)-bd_dom_sf"/>
</dbReference>
<keyword evidence="5 9" id="KW-0560">Oxidoreductase</keyword>
<dbReference type="SMART" id="SM00919">
    <property type="entry name" value="Malic_M"/>
    <property type="match status" value="1"/>
</dbReference>
<comment type="similarity">
    <text evidence="3 6">Belongs to the malic enzymes family.</text>
</comment>
<dbReference type="InterPro" id="IPR001891">
    <property type="entry name" value="Malic_OxRdtase"/>
</dbReference>
<dbReference type="Gene3D" id="3.40.50.10380">
    <property type="entry name" value="Malic enzyme, N-terminal domain"/>
    <property type="match status" value="1"/>
</dbReference>
<dbReference type="Gene3D" id="3.40.50.720">
    <property type="entry name" value="NAD(P)-binding Rossmann-like Domain"/>
    <property type="match status" value="1"/>
</dbReference>
<evidence type="ECO:0000313" key="9">
    <source>
        <dbReference type="EMBL" id="MBM7644800.1"/>
    </source>
</evidence>
<keyword evidence="4 6" id="KW-0479">Metal-binding</keyword>
<dbReference type="EC" id="1.1.1.38" evidence="9"/>
<dbReference type="InterPro" id="IPR015884">
    <property type="entry name" value="Malic_enzyme_CS"/>
</dbReference>
<dbReference type="SMART" id="SM01274">
    <property type="entry name" value="malic"/>
    <property type="match status" value="1"/>
</dbReference>
<protein>
    <submittedName>
        <fullName evidence="9">Malate dehydrogenase (Oxaloacetate-decarboxylating)</fullName>
        <ecNumber evidence="9">1.1.1.38</ecNumber>
    </submittedName>
</protein>
<evidence type="ECO:0000256" key="6">
    <source>
        <dbReference type="RuleBase" id="RU003427"/>
    </source>
</evidence>
<evidence type="ECO:0000259" key="7">
    <source>
        <dbReference type="SMART" id="SM00919"/>
    </source>
</evidence>
<dbReference type="Proteomes" id="UP000808914">
    <property type="component" value="Unassembled WGS sequence"/>
</dbReference>
<evidence type="ECO:0000256" key="3">
    <source>
        <dbReference type="ARBA" id="ARBA00008785"/>
    </source>
</evidence>
<dbReference type="SUPFAM" id="SSF53223">
    <property type="entry name" value="Aminoacid dehydrogenase-like, N-terminal domain"/>
    <property type="match status" value="1"/>
</dbReference>
<dbReference type="InterPro" id="IPR051674">
    <property type="entry name" value="Malate_Decarboxylase"/>
</dbReference>
<dbReference type="InterPro" id="IPR045213">
    <property type="entry name" value="Malic_NAD-bd_bact_type"/>
</dbReference>
<dbReference type="InterPro" id="IPR037062">
    <property type="entry name" value="Malic_N_dom_sf"/>
</dbReference>
<dbReference type="PANTHER" id="PTHR43237">
    <property type="entry name" value="NADP-DEPENDENT MALIC ENZYME"/>
    <property type="match status" value="1"/>
</dbReference>
<dbReference type="PANTHER" id="PTHR43237:SF4">
    <property type="entry name" value="NADP-DEPENDENT MALIC ENZYME"/>
    <property type="match status" value="1"/>
</dbReference>
<evidence type="ECO:0000256" key="1">
    <source>
        <dbReference type="ARBA" id="ARBA00001936"/>
    </source>
</evidence>
<dbReference type="Pfam" id="PF00390">
    <property type="entry name" value="malic"/>
    <property type="match status" value="1"/>
</dbReference>
<evidence type="ECO:0000313" key="10">
    <source>
        <dbReference type="Proteomes" id="UP000808914"/>
    </source>
</evidence>
<accession>A0ABS2PYL8</accession>
<comment type="cofactor">
    <cofactor evidence="1">
        <name>Mn(2+)</name>
        <dbReference type="ChEBI" id="CHEBI:29035"/>
    </cofactor>
</comment>